<feature type="compositionally biased region" description="Acidic residues" evidence="7">
    <location>
        <begin position="637"/>
        <end position="658"/>
    </location>
</feature>
<evidence type="ECO:0000313" key="11">
    <source>
        <dbReference type="Proteomes" id="UP000654370"/>
    </source>
</evidence>
<dbReference type="PANTHER" id="PTHR23081:SF36">
    <property type="entry name" value="RNA POLYMERASE II SUBUNIT A C-TERMINAL DOMAIN PHOSPHATASE"/>
    <property type="match status" value="1"/>
</dbReference>
<feature type="region of interest" description="Disordered" evidence="7">
    <location>
        <begin position="238"/>
        <end position="266"/>
    </location>
</feature>
<dbReference type="InterPro" id="IPR004274">
    <property type="entry name" value="FCP1_dom"/>
</dbReference>
<dbReference type="SUPFAM" id="SSF52113">
    <property type="entry name" value="BRCT domain"/>
    <property type="match status" value="1"/>
</dbReference>
<sequence length="658" mass="74144">MGEDQEPCSHAVQYNGLCAICGQDVGGTGTEEEGSRANINMSHNVHGLMVNRTEAERLEKENASRLLDTRRLSLIVDLDQTIIHAAFDPTVGEWMNDENNENHPATKDIRKFVLPGSPLVYYIKLRPKLQEFLKEVTQLYELHIYTMGTRNYAEAVAREIDPDRTIFRERILSRDESGSLTQKNIQRLFPCDTSMVVVMDDRSDVWNWSPNLIKVKPYDFFVGIGDINSVFLPKREPLPQSITTDTQPKPVSPVQNGKENKDEPEELDKVDADTLAKQQQEQDAMVEEQKQARPLLQKQNEMSLQQNQPVLVDNDQELDKILEILQTVHKQFYEQYDAALQKSPNSRILPDVTTLLPELKAKVLEGTVILFSSVIPLGQDPELSDIWRLAVSFGAQCTPELTGRVTHVVAGKAGTQKVNAARKHAHIRIVRVEWLLDSTAKWKCLDASNYVLPELANDNNGGDRGSIDDDEIDDPESTPLELDDDAFLNGDGRGHRLSVSEEEVFEHYKDVDWNEADQEVDEVLALESGTDFDEDDDDDESVQSSRGRKRTRSERGSDVETNDSSEDEATHNSVRSRLDDRLRKARGRKSKLSKQIKVNPSEDTTEDDKSTGSKSRRTKGRSANSSIVSTPQRGDNETEANDSDFLDDLAGELDDEIE</sequence>
<evidence type="ECO:0000256" key="1">
    <source>
        <dbReference type="ARBA" id="ARBA00004123"/>
    </source>
</evidence>
<feature type="domain" description="FCP1 homology" evidence="9">
    <location>
        <begin position="67"/>
        <end position="242"/>
    </location>
</feature>
<organism evidence="10 11">
    <name type="scientific">Mortierella isabellina</name>
    <name type="common">Filamentous fungus</name>
    <name type="synonym">Umbelopsis isabellina</name>
    <dbReference type="NCBI Taxonomy" id="91625"/>
    <lineage>
        <taxon>Eukaryota</taxon>
        <taxon>Fungi</taxon>
        <taxon>Fungi incertae sedis</taxon>
        <taxon>Mucoromycota</taxon>
        <taxon>Mucoromycotina</taxon>
        <taxon>Umbelopsidomycetes</taxon>
        <taxon>Umbelopsidales</taxon>
        <taxon>Umbelopsidaceae</taxon>
        <taxon>Umbelopsis</taxon>
    </lineage>
</organism>
<feature type="compositionally biased region" description="Polar residues" evidence="7">
    <location>
        <begin position="621"/>
        <end position="633"/>
    </location>
</feature>
<dbReference type="EMBL" id="JAEPQZ010000021">
    <property type="protein sequence ID" value="KAG2171399.1"/>
    <property type="molecule type" value="Genomic_DNA"/>
</dbReference>
<evidence type="ECO:0000256" key="3">
    <source>
        <dbReference type="ARBA" id="ARBA00023242"/>
    </source>
</evidence>
<dbReference type="GO" id="GO:0005634">
    <property type="term" value="C:nucleus"/>
    <property type="evidence" value="ECO:0007669"/>
    <property type="project" value="UniProtKB-SubCell"/>
</dbReference>
<dbReference type="EC" id="3.1.3.16" evidence="6"/>
<feature type="region of interest" description="Disordered" evidence="7">
    <location>
        <begin position="528"/>
        <end position="658"/>
    </location>
</feature>
<evidence type="ECO:0000313" key="10">
    <source>
        <dbReference type="EMBL" id="KAG2171399.1"/>
    </source>
</evidence>
<evidence type="ECO:0000256" key="2">
    <source>
        <dbReference type="ARBA" id="ARBA00022801"/>
    </source>
</evidence>
<dbReference type="GO" id="GO:0008420">
    <property type="term" value="F:RNA polymerase II CTD heptapeptide repeat phosphatase activity"/>
    <property type="evidence" value="ECO:0007669"/>
    <property type="project" value="UniProtKB-UniRule"/>
</dbReference>
<keyword evidence="2 6" id="KW-0378">Hydrolase</keyword>
<comment type="subcellular location">
    <subcellularLocation>
        <location evidence="1 6">Nucleus</location>
    </subcellularLocation>
</comment>
<gene>
    <name evidence="10" type="ORF">INT43_009060</name>
</gene>
<dbReference type="Gene3D" id="1.10.287.10">
    <property type="entry name" value="S15/NS1, RNA-binding"/>
    <property type="match status" value="1"/>
</dbReference>
<dbReference type="Pfam" id="PF03031">
    <property type="entry name" value="NIF"/>
    <property type="match status" value="1"/>
</dbReference>
<proteinExistence type="predicted"/>
<evidence type="ECO:0000256" key="7">
    <source>
        <dbReference type="SAM" id="MobiDB-lite"/>
    </source>
</evidence>
<evidence type="ECO:0000256" key="4">
    <source>
        <dbReference type="ARBA" id="ARBA00047761"/>
    </source>
</evidence>
<dbReference type="PROSITE" id="PS50969">
    <property type="entry name" value="FCP1"/>
    <property type="match status" value="1"/>
</dbReference>
<comment type="catalytic activity">
    <reaction evidence="4 6">
        <text>O-phospho-L-seryl-[protein] + H2O = L-seryl-[protein] + phosphate</text>
        <dbReference type="Rhea" id="RHEA:20629"/>
        <dbReference type="Rhea" id="RHEA-COMP:9863"/>
        <dbReference type="Rhea" id="RHEA-COMP:11604"/>
        <dbReference type="ChEBI" id="CHEBI:15377"/>
        <dbReference type="ChEBI" id="CHEBI:29999"/>
        <dbReference type="ChEBI" id="CHEBI:43474"/>
        <dbReference type="ChEBI" id="CHEBI:83421"/>
        <dbReference type="EC" id="3.1.3.16"/>
    </reaction>
</comment>
<dbReference type="InterPro" id="IPR023214">
    <property type="entry name" value="HAD_sf"/>
</dbReference>
<feature type="compositionally biased region" description="Acidic residues" evidence="7">
    <location>
        <begin position="468"/>
        <end position="486"/>
    </location>
</feature>
<feature type="domain" description="BRCT" evidence="8">
    <location>
        <begin position="359"/>
        <end position="452"/>
    </location>
</feature>
<dbReference type="SMART" id="SM00292">
    <property type="entry name" value="BRCT"/>
    <property type="match status" value="1"/>
</dbReference>
<keyword evidence="11" id="KW-1185">Reference proteome</keyword>
<dbReference type="CDD" id="cd17729">
    <property type="entry name" value="BRCT_CTDP1"/>
    <property type="match status" value="1"/>
</dbReference>
<dbReference type="Proteomes" id="UP000654370">
    <property type="component" value="Unassembled WGS sequence"/>
</dbReference>
<reference evidence="10" key="1">
    <citation type="submission" date="2020-12" db="EMBL/GenBank/DDBJ databases">
        <title>Metabolic potential, ecology and presence of endohyphal bacteria is reflected in genomic diversity of Mucoromycotina.</title>
        <authorList>
            <person name="Muszewska A."/>
            <person name="Okrasinska A."/>
            <person name="Steczkiewicz K."/>
            <person name="Drgas O."/>
            <person name="Orlowska M."/>
            <person name="Perlinska-Lenart U."/>
            <person name="Aleksandrzak-Piekarczyk T."/>
            <person name="Szatraj K."/>
            <person name="Zielenkiewicz U."/>
            <person name="Pilsyk S."/>
            <person name="Malc E."/>
            <person name="Mieczkowski P."/>
            <person name="Kruszewska J.S."/>
            <person name="Biernat P."/>
            <person name="Pawlowska J."/>
        </authorList>
    </citation>
    <scope>NUCLEOTIDE SEQUENCE</scope>
    <source>
        <strain evidence="10">WA0000067209</strain>
    </source>
</reference>
<evidence type="ECO:0000256" key="5">
    <source>
        <dbReference type="ARBA" id="ARBA00048336"/>
    </source>
</evidence>
<dbReference type="CDD" id="cd07521">
    <property type="entry name" value="HAD_FCP1-like"/>
    <property type="match status" value="1"/>
</dbReference>
<protein>
    <recommendedName>
        <fullName evidence="6">RNA polymerase II subunit A C-terminal domain phosphatase</fullName>
        <ecNumber evidence="6">3.1.3.16</ecNumber>
    </recommendedName>
</protein>
<dbReference type="InterPro" id="IPR001357">
    <property type="entry name" value="BRCT_dom"/>
</dbReference>
<feature type="region of interest" description="Disordered" evidence="7">
    <location>
        <begin position="455"/>
        <end position="489"/>
    </location>
</feature>
<name>A0A8H7U9F3_MORIS</name>
<feature type="compositionally biased region" description="Polar residues" evidence="7">
    <location>
        <begin position="240"/>
        <end position="257"/>
    </location>
</feature>
<dbReference type="PANTHER" id="PTHR23081">
    <property type="entry name" value="RNA POLYMERASE II CTD PHOSPHATASE"/>
    <property type="match status" value="1"/>
</dbReference>
<evidence type="ECO:0000259" key="8">
    <source>
        <dbReference type="PROSITE" id="PS50172"/>
    </source>
</evidence>
<comment type="catalytic activity">
    <reaction evidence="5 6">
        <text>O-phospho-L-threonyl-[protein] + H2O = L-threonyl-[protein] + phosphate</text>
        <dbReference type="Rhea" id="RHEA:47004"/>
        <dbReference type="Rhea" id="RHEA-COMP:11060"/>
        <dbReference type="Rhea" id="RHEA-COMP:11605"/>
        <dbReference type="ChEBI" id="CHEBI:15377"/>
        <dbReference type="ChEBI" id="CHEBI:30013"/>
        <dbReference type="ChEBI" id="CHEBI:43474"/>
        <dbReference type="ChEBI" id="CHEBI:61977"/>
        <dbReference type="EC" id="3.1.3.16"/>
    </reaction>
</comment>
<feature type="compositionally biased region" description="Basic residues" evidence="7">
    <location>
        <begin position="583"/>
        <end position="594"/>
    </location>
</feature>
<accession>A0A8H7U9F3</accession>
<dbReference type="Pfam" id="PF00533">
    <property type="entry name" value="BRCT"/>
    <property type="match status" value="1"/>
</dbReference>
<feature type="compositionally biased region" description="Acidic residues" evidence="7">
    <location>
        <begin position="528"/>
        <end position="541"/>
    </location>
</feature>
<evidence type="ECO:0000259" key="9">
    <source>
        <dbReference type="PROSITE" id="PS50969"/>
    </source>
</evidence>
<dbReference type="SMART" id="SM00577">
    <property type="entry name" value="CPDc"/>
    <property type="match status" value="1"/>
</dbReference>
<dbReference type="InterPro" id="IPR036412">
    <property type="entry name" value="HAD-like_sf"/>
</dbReference>
<dbReference type="Gene3D" id="3.40.50.10190">
    <property type="entry name" value="BRCT domain"/>
    <property type="match status" value="1"/>
</dbReference>
<dbReference type="PROSITE" id="PS50172">
    <property type="entry name" value="BRCT"/>
    <property type="match status" value="1"/>
</dbReference>
<dbReference type="InterPro" id="IPR039189">
    <property type="entry name" value="Fcp1"/>
</dbReference>
<keyword evidence="3 6" id="KW-0539">Nucleus</keyword>
<comment type="caution">
    <text evidence="10">The sequence shown here is derived from an EMBL/GenBank/DDBJ whole genome shotgun (WGS) entry which is preliminary data.</text>
</comment>
<dbReference type="Gene3D" id="3.40.50.1000">
    <property type="entry name" value="HAD superfamily/HAD-like"/>
    <property type="match status" value="1"/>
</dbReference>
<dbReference type="NCBIfam" id="TIGR02250">
    <property type="entry name" value="FCP1_euk"/>
    <property type="match status" value="1"/>
</dbReference>
<dbReference type="OrthoDB" id="10249888at2759"/>
<dbReference type="InterPro" id="IPR011947">
    <property type="entry name" value="FCP1_euk"/>
</dbReference>
<dbReference type="InterPro" id="IPR036420">
    <property type="entry name" value="BRCT_dom_sf"/>
</dbReference>
<comment type="function">
    <text evidence="6">This promotes the activity of RNA polymerase II.</text>
</comment>
<dbReference type="SUPFAM" id="SSF56784">
    <property type="entry name" value="HAD-like"/>
    <property type="match status" value="1"/>
</dbReference>
<evidence type="ECO:0000256" key="6">
    <source>
        <dbReference type="RuleBase" id="RU366066"/>
    </source>
</evidence>
<dbReference type="AlphaFoldDB" id="A0A8H7U9F3"/>